<name>A0A438JKX4_VITVI</name>
<accession>A0A438JKX4</accession>
<dbReference type="EMBL" id="QGNW01000037">
    <property type="protein sequence ID" value="RVX09595.1"/>
    <property type="molecule type" value="Genomic_DNA"/>
</dbReference>
<dbReference type="PANTHER" id="PTHR35218:SF9">
    <property type="entry name" value="ENDONUCLEASE_EXONUCLEASE_PHOSPHATASE DOMAIN-CONTAINING PROTEIN"/>
    <property type="match status" value="1"/>
</dbReference>
<dbReference type="PANTHER" id="PTHR35218">
    <property type="entry name" value="RNASE H DOMAIN-CONTAINING PROTEIN"/>
    <property type="match status" value="1"/>
</dbReference>
<comment type="caution">
    <text evidence="2">The sequence shown here is derived from an EMBL/GenBank/DDBJ whole genome shotgun (WGS) entry which is preliminary data.</text>
</comment>
<reference evidence="2 3" key="1">
    <citation type="journal article" date="2018" name="PLoS Genet.">
        <title>Population sequencing reveals clonal diversity and ancestral inbreeding in the grapevine cultivar Chardonnay.</title>
        <authorList>
            <person name="Roach M.J."/>
            <person name="Johnson D.L."/>
            <person name="Bohlmann J."/>
            <person name="van Vuuren H.J."/>
            <person name="Jones S.J."/>
            <person name="Pretorius I.S."/>
            <person name="Schmidt S.A."/>
            <person name="Borneman A.R."/>
        </authorList>
    </citation>
    <scope>NUCLEOTIDE SEQUENCE [LARGE SCALE GENOMIC DNA]</scope>
    <source>
        <strain evidence="3">cv. Chardonnay</strain>
        <tissue evidence="2">Leaf</tissue>
    </source>
</reference>
<feature type="domain" description="Endonuclease/exonuclease/phosphatase" evidence="1">
    <location>
        <begin position="6"/>
        <end position="206"/>
    </location>
</feature>
<dbReference type="GO" id="GO:0003824">
    <property type="term" value="F:catalytic activity"/>
    <property type="evidence" value="ECO:0007669"/>
    <property type="project" value="InterPro"/>
</dbReference>
<dbReference type="Proteomes" id="UP000288805">
    <property type="component" value="Unassembled WGS sequence"/>
</dbReference>
<sequence>MKLQLLTWNVRGANNCNKRKVIKALIKKNRVDLVCLQEMSMDIIRSLGVGRFLEWGAVDSRGAARGIVVFWDNRVLELVDIQKGLFSISCTFKSCEDGFIWMFTRVYGPTLRRNRESFWEKLGAIKGLWNGPWCVAGDFNVIISPEECSRGGNLNSNMRRFSKVIEDLELKDLPMVGGPFTWSEGVNNQSFSRLDRFLLNEGGIVILVMRGSLFYQDRCPITFSFS</sequence>
<dbReference type="InterPro" id="IPR036691">
    <property type="entry name" value="Endo/exonu/phosph_ase_sf"/>
</dbReference>
<proteinExistence type="predicted"/>
<dbReference type="InterPro" id="IPR005135">
    <property type="entry name" value="Endo/exonuclease/phosphatase"/>
</dbReference>
<dbReference type="AlphaFoldDB" id="A0A438JKX4"/>
<protein>
    <recommendedName>
        <fullName evidence="1">Endonuclease/exonuclease/phosphatase domain-containing protein</fullName>
    </recommendedName>
</protein>
<evidence type="ECO:0000259" key="1">
    <source>
        <dbReference type="Pfam" id="PF03372"/>
    </source>
</evidence>
<organism evidence="2 3">
    <name type="scientific">Vitis vinifera</name>
    <name type="common">Grape</name>
    <dbReference type="NCBI Taxonomy" id="29760"/>
    <lineage>
        <taxon>Eukaryota</taxon>
        <taxon>Viridiplantae</taxon>
        <taxon>Streptophyta</taxon>
        <taxon>Embryophyta</taxon>
        <taxon>Tracheophyta</taxon>
        <taxon>Spermatophyta</taxon>
        <taxon>Magnoliopsida</taxon>
        <taxon>eudicotyledons</taxon>
        <taxon>Gunneridae</taxon>
        <taxon>Pentapetalae</taxon>
        <taxon>rosids</taxon>
        <taxon>Vitales</taxon>
        <taxon>Vitaceae</taxon>
        <taxon>Viteae</taxon>
        <taxon>Vitis</taxon>
    </lineage>
</organism>
<evidence type="ECO:0000313" key="2">
    <source>
        <dbReference type="EMBL" id="RVX09595.1"/>
    </source>
</evidence>
<dbReference type="Pfam" id="PF03372">
    <property type="entry name" value="Exo_endo_phos"/>
    <property type="match status" value="1"/>
</dbReference>
<evidence type="ECO:0000313" key="3">
    <source>
        <dbReference type="Proteomes" id="UP000288805"/>
    </source>
</evidence>
<dbReference type="SUPFAM" id="SSF56219">
    <property type="entry name" value="DNase I-like"/>
    <property type="match status" value="1"/>
</dbReference>
<gene>
    <name evidence="2" type="ORF">CK203_012466</name>
</gene>
<dbReference type="Gene3D" id="3.60.10.10">
    <property type="entry name" value="Endonuclease/exonuclease/phosphatase"/>
    <property type="match status" value="1"/>
</dbReference>